<dbReference type="PaxDb" id="39947-A0A0N7KD07"/>
<keyword evidence="1" id="KW-1133">Transmembrane helix</keyword>
<dbReference type="InParanoid" id="A0A0N7KD07"/>
<feature type="transmembrane region" description="Helical" evidence="1">
    <location>
        <begin position="48"/>
        <end position="66"/>
    </location>
</feature>
<evidence type="ECO:0000313" key="2">
    <source>
        <dbReference type="EMBL" id="BAS72289.1"/>
    </source>
</evidence>
<dbReference type="AlphaFoldDB" id="A0A0N7KD07"/>
<dbReference type="Proteomes" id="UP000059680">
    <property type="component" value="Chromosome 1"/>
</dbReference>
<keyword evidence="1" id="KW-0812">Transmembrane</keyword>
<keyword evidence="1" id="KW-0472">Membrane</keyword>
<gene>
    <name evidence="2" type="ordered locus">Os01g0392800</name>
    <name evidence="2" type="ORF">OSNPB_010392800</name>
</gene>
<dbReference type="STRING" id="39947.A0A0N7KD07"/>
<reference evidence="2 3" key="2">
    <citation type="journal article" date="2013" name="Plant Cell Physiol.">
        <title>Rice Annotation Project Database (RAP-DB): an integrative and interactive database for rice genomics.</title>
        <authorList>
            <person name="Sakai H."/>
            <person name="Lee S.S."/>
            <person name="Tanaka T."/>
            <person name="Numa H."/>
            <person name="Kim J."/>
            <person name="Kawahara Y."/>
            <person name="Wakimoto H."/>
            <person name="Yang C.C."/>
            <person name="Iwamoto M."/>
            <person name="Abe T."/>
            <person name="Yamada Y."/>
            <person name="Muto A."/>
            <person name="Inokuchi H."/>
            <person name="Ikemura T."/>
            <person name="Matsumoto T."/>
            <person name="Sasaki T."/>
            <person name="Itoh T."/>
        </authorList>
    </citation>
    <scope>NUCLEOTIDE SEQUENCE [LARGE SCALE GENOMIC DNA]</scope>
    <source>
        <strain evidence="3">cv. Nipponbare</strain>
    </source>
</reference>
<organism evidence="2 3">
    <name type="scientific">Oryza sativa subsp. japonica</name>
    <name type="common">Rice</name>
    <dbReference type="NCBI Taxonomy" id="39947"/>
    <lineage>
        <taxon>Eukaryota</taxon>
        <taxon>Viridiplantae</taxon>
        <taxon>Streptophyta</taxon>
        <taxon>Embryophyta</taxon>
        <taxon>Tracheophyta</taxon>
        <taxon>Spermatophyta</taxon>
        <taxon>Magnoliopsida</taxon>
        <taxon>Liliopsida</taxon>
        <taxon>Poales</taxon>
        <taxon>Poaceae</taxon>
        <taxon>BOP clade</taxon>
        <taxon>Oryzoideae</taxon>
        <taxon>Oryzeae</taxon>
        <taxon>Oryzinae</taxon>
        <taxon>Oryza</taxon>
        <taxon>Oryza sativa</taxon>
    </lineage>
</organism>
<accession>A0A0N7KD07</accession>
<dbReference type="EMBL" id="AP014957">
    <property type="protein sequence ID" value="BAS72289.1"/>
    <property type="molecule type" value="Genomic_DNA"/>
</dbReference>
<dbReference type="Gramene" id="Os01t0392800-01">
    <property type="protein sequence ID" value="Os01t0392800-01"/>
    <property type="gene ID" value="Os01g0392800"/>
</dbReference>
<protein>
    <submittedName>
        <fullName evidence="2">Os01g0392800 protein</fullName>
    </submittedName>
</protein>
<keyword evidence="3" id="KW-1185">Reference proteome</keyword>
<feature type="non-terminal residue" evidence="2">
    <location>
        <position position="1"/>
    </location>
</feature>
<evidence type="ECO:0000313" key="3">
    <source>
        <dbReference type="Proteomes" id="UP000059680"/>
    </source>
</evidence>
<reference evidence="2 3" key="3">
    <citation type="journal article" date="2013" name="Rice">
        <title>Improvement of the Oryza sativa Nipponbare reference genome using next generation sequence and optical map data.</title>
        <authorList>
            <person name="Kawahara Y."/>
            <person name="de la Bastide M."/>
            <person name="Hamilton J.P."/>
            <person name="Kanamori H."/>
            <person name="McCombie W.R."/>
            <person name="Ouyang S."/>
            <person name="Schwartz D.C."/>
            <person name="Tanaka T."/>
            <person name="Wu J."/>
            <person name="Zhou S."/>
            <person name="Childs K.L."/>
            <person name="Davidson R.M."/>
            <person name="Lin H."/>
            <person name="Quesada-Ocampo L."/>
            <person name="Vaillancourt B."/>
            <person name="Sakai H."/>
            <person name="Lee S.S."/>
            <person name="Kim J."/>
            <person name="Numa H."/>
            <person name="Itoh T."/>
            <person name="Buell C.R."/>
            <person name="Matsumoto T."/>
        </authorList>
    </citation>
    <scope>NUCLEOTIDE SEQUENCE [LARGE SCALE GENOMIC DNA]</scope>
    <source>
        <strain evidence="3">cv. Nipponbare</strain>
    </source>
</reference>
<proteinExistence type="predicted"/>
<name>A0A0N7KD07_ORYSJ</name>
<sequence>LNLLWSKIFCFNCLLNQWICLLRVQHLKKKFYFHFQDYVDLIIWKVPTVYPLLTLSLTLFPYFYFLKSFLTLHLEPI</sequence>
<reference evidence="3" key="1">
    <citation type="journal article" date="2005" name="Nature">
        <title>The map-based sequence of the rice genome.</title>
        <authorList>
            <consortium name="International rice genome sequencing project (IRGSP)"/>
            <person name="Matsumoto T."/>
            <person name="Wu J."/>
            <person name="Kanamori H."/>
            <person name="Katayose Y."/>
            <person name="Fujisawa M."/>
            <person name="Namiki N."/>
            <person name="Mizuno H."/>
            <person name="Yamamoto K."/>
            <person name="Antonio B.A."/>
            <person name="Baba T."/>
            <person name="Sakata K."/>
            <person name="Nagamura Y."/>
            <person name="Aoki H."/>
            <person name="Arikawa K."/>
            <person name="Arita K."/>
            <person name="Bito T."/>
            <person name="Chiden Y."/>
            <person name="Fujitsuka N."/>
            <person name="Fukunaka R."/>
            <person name="Hamada M."/>
            <person name="Harada C."/>
            <person name="Hayashi A."/>
            <person name="Hijishita S."/>
            <person name="Honda M."/>
            <person name="Hosokawa S."/>
            <person name="Ichikawa Y."/>
            <person name="Idonuma A."/>
            <person name="Iijima M."/>
            <person name="Ikeda M."/>
            <person name="Ikeno M."/>
            <person name="Ito K."/>
            <person name="Ito S."/>
            <person name="Ito T."/>
            <person name="Ito Y."/>
            <person name="Ito Y."/>
            <person name="Iwabuchi A."/>
            <person name="Kamiya K."/>
            <person name="Karasawa W."/>
            <person name="Kurita K."/>
            <person name="Katagiri S."/>
            <person name="Kikuta A."/>
            <person name="Kobayashi H."/>
            <person name="Kobayashi N."/>
            <person name="Machita K."/>
            <person name="Maehara T."/>
            <person name="Masukawa M."/>
            <person name="Mizubayashi T."/>
            <person name="Mukai Y."/>
            <person name="Nagasaki H."/>
            <person name="Nagata Y."/>
            <person name="Naito S."/>
            <person name="Nakashima M."/>
            <person name="Nakama Y."/>
            <person name="Nakamichi Y."/>
            <person name="Nakamura M."/>
            <person name="Meguro A."/>
            <person name="Negishi M."/>
            <person name="Ohta I."/>
            <person name="Ohta T."/>
            <person name="Okamoto M."/>
            <person name="Ono N."/>
            <person name="Saji S."/>
            <person name="Sakaguchi M."/>
            <person name="Sakai K."/>
            <person name="Shibata M."/>
            <person name="Shimokawa T."/>
            <person name="Song J."/>
            <person name="Takazaki Y."/>
            <person name="Terasawa K."/>
            <person name="Tsugane M."/>
            <person name="Tsuji K."/>
            <person name="Ueda S."/>
            <person name="Waki K."/>
            <person name="Yamagata H."/>
            <person name="Yamamoto M."/>
            <person name="Yamamoto S."/>
            <person name="Yamane H."/>
            <person name="Yoshiki S."/>
            <person name="Yoshihara R."/>
            <person name="Yukawa K."/>
            <person name="Zhong H."/>
            <person name="Yano M."/>
            <person name="Yuan Q."/>
            <person name="Ouyang S."/>
            <person name="Liu J."/>
            <person name="Jones K.M."/>
            <person name="Gansberger K."/>
            <person name="Moffat K."/>
            <person name="Hill J."/>
            <person name="Bera J."/>
            <person name="Fadrosh D."/>
            <person name="Jin S."/>
            <person name="Johri S."/>
            <person name="Kim M."/>
            <person name="Overton L."/>
            <person name="Reardon M."/>
            <person name="Tsitrin T."/>
            <person name="Vuong H."/>
            <person name="Weaver B."/>
            <person name="Ciecko A."/>
            <person name="Tallon L."/>
            <person name="Jackson J."/>
            <person name="Pai G."/>
            <person name="Aken S.V."/>
            <person name="Utterback T."/>
            <person name="Reidmuller S."/>
            <person name="Feldblyum T."/>
            <person name="Hsiao J."/>
            <person name="Zismann V."/>
            <person name="Iobst S."/>
            <person name="de Vazeille A.R."/>
            <person name="Buell C.R."/>
            <person name="Ying K."/>
            <person name="Li Y."/>
            <person name="Lu T."/>
            <person name="Huang Y."/>
            <person name="Zhao Q."/>
            <person name="Feng Q."/>
            <person name="Zhang L."/>
            <person name="Zhu J."/>
            <person name="Weng Q."/>
            <person name="Mu J."/>
            <person name="Lu Y."/>
            <person name="Fan D."/>
            <person name="Liu Y."/>
            <person name="Guan J."/>
            <person name="Zhang Y."/>
            <person name="Yu S."/>
            <person name="Liu X."/>
            <person name="Zhang Y."/>
            <person name="Hong G."/>
            <person name="Han B."/>
            <person name="Choisne N."/>
            <person name="Demange N."/>
            <person name="Orjeda G."/>
            <person name="Samain S."/>
            <person name="Cattolico L."/>
            <person name="Pelletier E."/>
            <person name="Couloux A."/>
            <person name="Segurens B."/>
            <person name="Wincker P."/>
            <person name="D'Hont A."/>
            <person name="Scarpelli C."/>
            <person name="Weissenbach J."/>
            <person name="Salanoubat M."/>
            <person name="Quetier F."/>
            <person name="Yu Y."/>
            <person name="Kim H.R."/>
            <person name="Rambo T."/>
            <person name="Currie J."/>
            <person name="Collura K."/>
            <person name="Luo M."/>
            <person name="Yang T."/>
            <person name="Ammiraju J.S.S."/>
            <person name="Engler F."/>
            <person name="Soderlund C."/>
            <person name="Wing R.A."/>
            <person name="Palmer L.E."/>
            <person name="de la Bastide M."/>
            <person name="Spiegel L."/>
            <person name="Nascimento L."/>
            <person name="Zutavern T."/>
            <person name="O'Shaughnessy A."/>
            <person name="Dike S."/>
            <person name="Dedhia N."/>
            <person name="Preston R."/>
            <person name="Balija V."/>
            <person name="McCombie W.R."/>
            <person name="Chow T."/>
            <person name="Chen H."/>
            <person name="Chung M."/>
            <person name="Chen C."/>
            <person name="Shaw J."/>
            <person name="Wu H."/>
            <person name="Hsiao K."/>
            <person name="Chao Y."/>
            <person name="Chu M."/>
            <person name="Cheng C."/>
            <person name="Hour A."/>
            <person name="Lee P."/>
            <person name="Lin S."/>
            <person name="Lin Y."/>
            <person name="Liou J."/>
            <person name="Liu S."/>
            <person name="Hsing Y."/>
            <person name="Raghuvanshi S."/>
            <person name="Mohanty A."/>
            <person name="Bharti A.K."/>
            <person name="Gaur A."/>
            <person name="Gupta V."/>
            <person name="Kumar D."/>
            <person name="Ravi V."/>
            <person name="Vij S."/>
            <person name="Kapur A."/>
            <person name="Khurana P."/>
            <person name="Khurana P."/>
            <person name="Khurana J.P."/>
            <person name="Tyagi A.K."/>
            <person name="Gaikwad K."/>
            <person name="Singh A."/>
            <person name="Dalal V."/>
            <person name="Srivastava S."/>
            <person name="Dixit A."/>
            <person name="Pal A.K."/>
            <person name="Ghazi I.A."/>
            <person name="Yadav M."/>
            <person name="Pandit A."/>
            <person name="Bhargava A."/>
            <person name="Sureshbabu K."/>
            <person name="Batra K."/>
            <person name="Sharma T.R."/>
            <person name="Mohapatra T."/>
            <person name="Singh N.K."/>
            <person name="Messing J."/>
            <person name="Nelson A.B."/>
            <person name="Fuks G."/>
            <person name="Kavchok S."/>
            <person name="Keizer G."/>
            <person name="Linton E."/>
            <person name="Llaca V."/>
            <person name="Song R."/>
            <person name="Tanyolac B."/>
            <person name="Young S."/>
            <person name="Ho-Il K."/>
            <person name="Hahn J.H."/>
            <person name="Sangsakoo G."/>
            <person name="Vanavichit A."/>
            <person name="de Mattos Luiz.A.T."/>
            <person name="Zimmer P.D."/>
            <person name="Malone G."/>
            <person name="Dellagostin O."/>
            <person name="de Oliveira A.C."/>
            <person name="Bevan M."/>
            <person name="Bancroft I."/>
            <person name="Minx P."/>
            <person name="Cordum H."/>
            <person name="Wilson R."/>
            <person name="Cheng Z."/>
            <person name="Jin W."/>
            <person name="Jiang J."/>
            <person name="Leong S.A."/>
            <person name="Iwama H."/>
            <person name="Gojobori T."/>
            <person name="Itoh T."/>
            <person name="Niimura Y."/>
            <person name="Fujii Y."/>
            <person name="Habara T."/>
            <person name="Sakai H."/>
            <person name="Sato Y."/>
            <person name="Wilson G."/>
            <person name="Kumar K."/>
            <person name="McCouch S."/>
            <person name="Juretic N."/>
            <person name="Hoen D."/>
            <person name="Wright S."/>
            <person name="Bruskiewich R."/>
            <person name="Bureau T."/>
            <person name="Miyao A."/>
            <person name="Hirochika H."/>
            <person name="Nishikawa T."/>
            <person name="Kadowaki K."/>
            <person name="Sugiura M."/>
            <person name="Burr B."/>
            <person name="Sasaki T."/>
        </authorList>
    </citation>
    <scope>NUCLEOTIDE SEQUENCE [LARGE SCALE GENOMIC DNA]</scope>
    <source>
        <strain evidence="3">cv. Nipponbare</strain>
    </source>
</reference>
<evidence type="ECO:0000256" key="1">
    <source>
        <dbReference type="SAM" id="Phobius"/>
    </source>
</evidence>